<evidence type="ECO:0000256" key="3">
    <source>
        <dbReference type="ARBA" id="ARBA00022833"/>
    </source>
</evidence>
<dbReference type="SUPFAM" id="SSF57716">
    <property type="entry name" value="Glucocorticoid receptor-like (DNA-binding domain)"/>
    <property type="match status" value="1"/>
</dbReference>
<feature type="region of interest" description="Disordered" evidence="6">
    <location>
        <begin position="680"/>
        <end position="772"/>
    </location>
</feature>
<feature type="compositionally biased region" description="Acidic residues" evidence="6">
    <location>
        <begin position="362"/>
        <end position="378"/>
    </location>
</feature>
<feature type="compositionally biased region" description="Low complexity" evidence="6">
    <location>
        <begin position="684"/>
        <end position="697"/>
    </location>
</feature>
<feature type="compositionally biased region" description="Polar residues" evidence="6">
    <location>
        <begin position="1054"/>
        <end position="1063"/>
    </location>
</feature>
<feature type="compositionally biased region" description="Polar residues" evidence="6">
    <location>
        <begin position="832"/>
        <end position="844"/>
    </location>
</feature>
<accession>A0A8S1BSP5</accession>
<feature type="region of interest" description="Disordered" evidence="6">
    <location>
        <begin position="175"/>
        <end position="194"/>
    </location>
</feature>
<dbReference type="Gene3D" id="6.20.210.20">
    <property type="entry name" value="THAP domain"/>
    <property type="match status" value="1"/>
</dbReference>
<feature type="domain" description="THAP-type" evidence="7">
    <location>
        <begin position="1"/>
        <end position="79"/>
    </location>
</feature>
<evidence type="ECO:0000256" key="6">
    <source>
        <dbReference type="SAM" id="MobiDB-lite"/>
    </source>
</evidence>
<keyword evidence="2 5" id="KW-0863">Zinc-finger</keyword>
<sequence>MKHCFLCKELYSPLNKRSFHTFPKCADLRTEWLNTLKLPISFEVKSKFICSDHFSEDSFHEAEGRQRRRLIMGALPLALGDERQNNLSEYSNVKGVQTYMILSPAAAKGLSSISSSKHSALAVKECSNSSEPNEGSSRSEITCPDVVRPHTGLVALPKVVLSPSSNSRSLLVGHPQNIHEYPNSSEPNGGPSSVSEITCPDVVRPRLVTLPQVVLSPSSNSRSLLVGHPQNTHVVEASRNLTPLHRDLSDGTIYLPAVGETSGRLTMSDRDWSDRPIHLPPANEIITSVYHYLQTEYEYLKSYIGSNCDLTPLGNILNRTAEATGVSAQTVTSLLENGKRALGSTHNTVQGKRAKSSHYSSYEDEDVSPNEEESSCEDLPEGHHVAFGLQQQSSHQFETLQVEFEEDEDHRNAVNERMWVNVEATPSESTAGSQSLLSTTPNVKIEPLNPEYEQTSSAVQYEPPSEHVEIKQEPSDTEYWHQNEQGSEELERLKMEFEEEEDEDHRNALRKRRLEIEATTCELNKAPKTSAERGREFRARKALLRQLRKQQQEADAIIENSDGSSEDNQVPGPSEIRKIEKRSRAAEATRRWREKKRGFSESSKKQAKTAAQRMREYRQRKKLKNSKSKERQQRYREKNREKLKRNQAERRNRKRRLQSIAESSASSNINRIELINKEITDGNSQSSSGLEGTETSTIYKQIKEKDALQRKRERQRRYREQNREKLKKREAERRQRLLNSDRDSRGARRRSSVHHEPPSEHVEIKQEPSDTEYWQSTTHRIRYIGVFATQNGRSALRTGPSVHRKSLIILALFISSVQSDVSDVSDNEENTLKVSASGSSTTLPKDTPSKIEASLPEAKDIIASVYHYLQTEYENLKSYTGGSCDFSPLANILKRTAAATGVSEQTVTAVIQDSKQSEKSTFDPVPSKRAKLSHDIKHECVSPIKEMSRCGSAKDGEHPDSGSQFDVEEHPLQTLKVEVHDSDEHHSVGSHEFWLKIETSSTQKDRAKHQSLPPTVPTRTEVKQEPVDVEDHEQLEGGDAVEDTASVEPRISDTVFSSVSTTQAERRPD</sequence>
<evidence type="ECO:0000259" key="7">
    <source>
        <dbReference type="PROSITE" id="PS50950"/>
    </source>
</evidence>
<keyword evidence="9" id="KW-1185">Reference proteome</keyword>
<dbReference type="InterPro" id="IPR038441">
    <property type="entry name" value="THAP_Znf_sf"/>
</dbReference>
<evidence type="ECO:0000256" key="2">
    <source>
        <dbReference type="ARBA" id="ARBA00022771"/>
    </source>
</evidence>
<evidence type="ECO:0000313" key="9">
    <source>
        <dbReference type="Proteomes" id="UP000494106"/>
    </source>
</evidence>
<feature type="compositionally biased region" description="Basic and acidic residues" evidence="6">
    <location>
        <begin position="627"/>
        <end position="650"/>
    </location>
</feature>
<dbReference type="GO" id="GO:0008270">
    <property type="term" value="F:zinc ion binding"/>
    <property type="evidence" value="ECO:0007669"/>
    <property type="project" value="UniProtKB-KW"/>
</dbReference>
<feature type="compositionally biased region" description="Basic and acidic residues" evidence="6">
    <location>
        <begin position="753"/>
        <end position="768"/>
    </location>
</feature>
<evidence type="ECO:0000256" key="5">
    <source>
        <dbReference type="PROSITE-ProRule" id="PRU00309"/>
    </source>
</evidence>
<feature type="compositionally biased region" description="Basic and acidic residues" evidence="6">
    <location>
        <begin position="575"/>
        <end position="604"/>
    </location>
</feature>
<keyword evidence="3" id="KW-0862">Zinc</keyword>
<feature type="region of interest" description="Disordered" evidence="6">
    <location>
        <begin position="343"/>
        <end position="378"/>
    </location>
</feature>
<keyword evidence="4 5" id="KW-0238">DNA-binding</keyword>
<dbReference type="SMART" id="SM00980">
    <property type="entry name" value="THAP"/>
    <property type="match status" value="1"/>
</dbReference>
<feature type="compositionally biased region" description="Polar residues" evidence="6">
    <location>
        <begin position="126"/>
        <end position="140"/>
    </location>
</feature>
<feature type="compositionally biased region" description="Basic and acidic residues" evidence="6">
    <location>
        <begin position="701"/>
        <end position="710"/>
    </location>
</feature>
<dbReference type="GO" id="GO:0003677">
    <property type="term" value="F:DNA binding"/>
    <property type="evidence" value="ECO:0007669"/>
    <property type="project" value="UniProtKB-UniRule"/>
</dbReference>
<gene>
    <name evidence="8" type="ORF">APLA_LOCUS18351</name>
</gene>
<feature type="compositionally biased region" description="Low complexity" evidence="6">
    <location>
        <begin position="183"/>
        <end position="194"/>
    </location>
</feature>
<feature type="region of interest" description="Disordered" evidence="6">
    <location>
        <begin position="1000"/>
        <end position="1069"/>
    </location>
</feature>
<dbReference type="InterPro" id="IPR006612">
    <property type="entry name" value="THAP_Znf"/>
</dbReference>
<protein>
    <recommendedName>
        <fullName evidence="7">THAP-type domain-containing protein</fullName>
    </recommendedName>
</protein>
<comment type="caution">
    <text evidence="8">The sequence shown here is derived from an EMBL/GenBank/DDBJ whole genome shotgun (WGS) entry which is preliminary data.</text>
</comment>
<evidence type="ECO:0000313" key="8">
    <source>
        <dbReference type="EMBL" id="CAB3262365.1"/>
    </source>
</evidence>
<feature type="region of interest" description="Disordered" evidence="6">
    <location>
        <begin position="124"/>
        <end position="144"/>
    </location>
</feature>
<evidence type="ECO:0000256" key="1">
    <source>
        <dbReference type="ARBA" id="ARBA00022723"/>
    </source>
</evidence>
<name>A0A8S1BSP5_ARCPL</name>
<reference evidence="8 9" key="1">
    <citation type="submission" date="2020-04" db="EMBL/GenBank/DDBJ databases">
        <authorList>
            <person name="Wallbank WR R."/>
            <person name="Pardo Diaz C."/>
            <person name="Kozak K."/>
            <person name="Martin S."/>
            <person name="Jiggins C."/>
            <person name="Moest M."/>
            <person name="Warren A I."/>
            <person name="Byers J.R.P. K."/>
            <person name="Montejo-Kovacevich G."/>
            <person name="Yen C E."/>
        </authorList>
    </citation>
    <scope>NUCLEOTIDE SEQUENCE [LARGE SCALE GENOMIC DNA]</scope>
</reference>
<feature type="region of interest" description="Disordered" evidence="6">
    <location>
        <begin position="514"/>
        <end position="664"/>
    </location>
</feature>
<dbReference type="AlphaFoldDB" id="A0A8S1BSP5"/>
<dbReference type="SMART" id="SM00692">
    <property type="entry name" value="DM3"/>
    <property type="match status" value="1"/>
</dbReference>
<dbReference type="PROSITE" id="PS50950">
    <property type="entry name" value="ZF_THAP"/>
    <property type="match status" value="1"/>
</dbReference>
<feature type="region of interest" description="Disordered" evidence="6">
    <location>
        <begin position="824"/>
        <end position="848"/>
    </location>
</feature>
<feature type="compositionally biased region" description="Basic and acidic residues" evidence="6">
    <location>
        <begin position="530"/>
        <end position="539"/>
    </location>
</feature>
<feature type="compositionally biased region" description="Basic and acidic residues" evidence="6">
    <location>
        <begin position="718"/>
        <end position="746"/>
    </location>
</feature>
<keyword evidence="1" id="KW-0479">Metal-binding</keyword>
<evidence type="ECO:0000256" key="4">
    <source>
        <dbReference type="ARBA" id="ARBA00023125"/>
    </source>
</evidence>
<dbReference type="Pfam" id="PF05485">
    <property type="entry name" value="THAP"/>
    <property type="match status" value="1"/>
</dbReference>
<proteinExistence type="predicted"/>
<dbReference type="EMBL" id="CADEBC010000958">
    <property type="protein sequence ID" value="CAB3262365.1"/>
    <property type="molecule type" value="Genomic_DNA"/>
</dbReference>
<dbReference type="OrthoDB" id="7388747at2759"/>
<organism evidence="8 9">
    <name type="scientific">Arctia plantaginis</name>
    <name type="common">Wood tiger moth</name>
    <name type="synonym">Phalaena plantaginis</name>
    <dbReference type="NCBI Taxonomy" id="874455"/>
    <lineage>
        <taxon>Eukaryota</taxon>
        <taxon>Metazoa</taxon>
        <taxon>Ecdysozoa</taxon>
        <taxon>Arthropoda</taxon>
        <taxon>Hexapoda</taxon>
        <taxon>Insecta</taxon>
        <taxon>Pterygota</taxon>
        <taxon>Neoptera</taxon>
        <taxon>Endopterygota</taxon>
        <taxon>Lepidoptera</taxon>
        <taxon>Glossata</taxon>
        <taxon>Ditrysia</taxon>
        <taxon>Noctuoidea</taxon>
        <taxon>Erebidae</taxon>
        <taxon>Arctiinae</taxon>
        <taxon>Arctia</taxon>
    </lineage>
</organism>
<dbReference type="Proteomes" id="UP000494106">
    <property type="component" value="Unassembled WGS sequence"/>
</dbReference>